<feature type="compositionally biased region" description="Basic residues" evidence="1">
    <location>
        <begin position="1"/>
        <end position="12"/>
    </location>
</feature>
<dbReference type="AlphaFoldDB" id="A0A8H5LLV8"/>
<feature type="compositionally biased region" description="Polar residues" evidence="1">
    <location>
        <begin position="52"/>
        <end position="66"/>
    </location>
</feature>
<sequence>MQKKAKPAHQRNKTVPQQLSQPLLYRLRSRPTPPRNVSPALPSSPLSPVTRLPSTSTAGSTGSKQLSDSDRRRKMAKLMRTLGETIPPELVFGNPPPRTASLAPKPAGTSASSSTVAQATSASRAPSRRRRSATGAGRPNEPSSRSSLSRSPPAPALPAKDTIPDSVTNEASLGANDNLSSAAASSKFPPQTPVVTVTTTFNTTNVDTTTTAKRKERPRSLSLVHTPVGLRQGIVVEQDRGDQPLAQPIVTSGRQPSRSLDEHDWNAVGRSREASVSTSTINNVEFGYRKERDWSGEWNVKDMDEVMGALRGLRIR</sequence>
<keyword evidence="3" id="KW-1185">Reference proteome</keyword>
<dbReference type="EMBL" id="JAACJO010000002">
    <property type="protein sequence ID" value="KAF5361899.1"/>
    <property type="molecule type" value="Genomic_DNA"/>
</dbReference>
<feature type="region of interest" description="Disordered" evidence="1">
    <location>
        <begin position="1"/>
        <end position="173"/>
    </location>
</feature>
<feature type="compositionally biased region" description="Low complexity" evidence="1">
    <location>
        <begin position="38"/>
        <end position="48"/>
    </location>
</feature>
<evidence type="ECO:0000256" key="1">
    <source>
        <dbReference type="SAM" id="MobiDB-lite"/>
    </source>
</evidence>
<dbReference type="Proteomes" id="UP000559027">
    <property type="component" value="Unassembled WGS sequence"/>
</dbReference>
<name>A0A8H5LLV8_9AGAR</name>
<feature type="compositionally biased region" description="Low complexity" evidence="1">
    <location>
        <begin position="133"/>
        <end position="151"/>
    </location>
</feature>
<accession>A0A8H5LLV8</accession>
<comment type="caution">
    <text evidence="2">The sequence shown here is derived from an EMBL/GenBank/DDBJ whole genome shotgun (WGS) entry which is preliminary data.</text>
</comment>
<dbReference type="OrthoDB" id="3070709at2759"/>
<proteinExistence type="predicted"/>
<protein>
    <submittedName>
        <fullName evidence="2">Uncharacterized protein</fullName>
    </submittedName>
</protein>
<gene>
    <name evidence="2" type="ORF">D9756_002034</name>
</gene>
<feature type="compositionally biased region" description="Low complexity" evidence="1">
    <location>
        <begin position="107"/>
        <end position="125"/>
    </location>
</feature>
<evidence type="ECO:0000313" key="3">
    <source>
        <dbReference type="Proteomes" id="UP000559027"/>
    </source>
</evidence>
<organism evidence="2 3">
    <name type="scientific">Leucocoprinus leucothites</name>
    <dbReference type="NCBI Taxonomy" id="201217"/>
    <lineage>
        <taxon>Eukaryota</taxon>
        <taxon>Fungi</taxon>
        <taxon>Dikarya</taxon>
        <taxon>Basidiomycota</taxon>
        <taxon>Agaricomycotina</taxon>
        <taxon>Agaricomycetes</taxon>
        <taxon>Agaricomycetidae</taxon>
        <taxon>Agaricales</taxon>
        <taxon>Agaricineae</taxon>
        <taxon>Agaricaceae</taxon>
        <taxon>Leucocoprinus</taxon>
    </lineage>
</organism>
<reference evidence="2 3" key="1">
    <citation type="journal article" date="2020" name="ISME J.">
        <title>Uncovering the hidden diversity of litter-decomposition mechanisms in mushroom-forming fungi.</title>
        <authorList>
            <person name="Floudas D."/>
            <person name="Bentzer J."/>
            <person name="Ahren D."/>
            <person name="Johansson T."/>
            <person name="Persson P."/>
            <person name="Tunlid A."/>
        </authorList>
    </citation>
    <scope>NUCLEOTIDE SEQUENCE [LARGE SCALE GENOMIC DNA]</scope>
    <source>
        <strain evidence="2 3">CBS 146.42</strain>
    </source>
</reference>
<evidence type="ECO:0000313" key="2">
    <source>
        <dbReference type="EMBL" id="KAF5361899.1"/>
    </source>
</evidence>